<evidence type="ECO:0000256" key="6">
    <source>
        <dbReference type="SAM" id="Phobius"/>
    </source>
</evidence>
<feature type="transmembrane region" description="Helical" evidence="6">
    <location>
        <begin position="20"/>
        <end position="53"/>
    </location>
</feature>
<evidence type="ECO:0000313" key="9">
    <source>
        <dbReference type="Proteomes" id="UP000308092"/>
    </source>
</evidence>
<gene>
    <name evidence="8" type="ORF">EYZ11_009499</name>
</gene>
<keyword evidence="3 6" id="KW-0812">Transmembrane</keyword>
<evidence type="ECO:0000256" key="2">
    <source>
        <dbReference type="ARBA" id="ARBA00022448"/>
    </source>
</evidence>
<keyword evidence="5 6" id="KW-0472">Membrane</keyword>
<dbReference type="PANTHER" id="PTHR19241">
    <property type="entry name" value="ATP-BINDING CASSETTE TRANSPORTER"/>
    <property type="match status" value="1"/>
</dbReference>
<dbReference type="STRING" id="1220188.A0A4S3J7Y7"/>
<comment type="caution">
    <text evidence="8">The sequence shown here is derived from an EMBL/GenBank/DDBJ whole genome shotgun (WGS) entry which is preliminary data.</text>
</comment>
<proteinExistence type="predicted"/>
<dbReference type="Proteomes" id="UP000308092">
    <property type="component" value="Unassembled WGS sequence"/>
</dbReference>
<evidence type="ECO:0000256" key="5">
    <source>
        <dbReference type="ARBA" id="ARBA00023136"/>
    </source>
</evidence>
<evidence type="ECO:0000313" key="8">
    <source>
        <dbReference type="EMBL" id="THC91040.1"/>
    </source>
</evidence>
<comment type="subcellular location">
    <subcellularLocation>
        <location evidence="1">Membrane</location>
        <topology evidence="1">Multi-pass membrane protein</topology>
    </subcellularLocation>
</comment>
<reference evidence="8 9" key="1">
    <citation type="submission" date="2019-03" db="EMBL/GenBank/DDBJ databases">
        <title>The genome sequence of a newly discovered highly antifungal drug resistant Aspergillus species, Aspergillus tanneri NIH 1004.</title>
        <authorList>
            <person name="Mounaud S."/>
            <person name="Singh I."/>
            <person name="Joardar V."/>
            <person name="Pakala S."/>
            <person name="Pakala S."/>
            <person name="Venepally P."/>
            <person name="Hoover J."/>
            <person name="Nierman W."/>
            <person name="Chung J."/>
            <person name="Losada L."/>
        </authorList>
    </citation>
    <scope>NUCLEOTIDE SEQUENCE [LARGE SCALE GENOMIC DNA]</scope>
    <source>
        <strain evidence="8 9">NIH1004</strain>
    </source>
</reference>
<dbReference type="Pfam" id="PF01061">
    <property type="entry name" value="ABC2_membrane"/>
    <property type="match status" value="1"/>
</dbReference>
<keyword evidence="2" id="KW-0813">Transport</keyword>
<dbReference type="GO" id="GO:0140359">
    <property type="term" value="F:ABC-type transporter activity"/>
    <property type="evidence" value="ECO:0007669"/>
    <property type="project" value="InterPro"/>
</dbReference>
<name>A0A4S3J7Y7_9EURO</name>
<feature type="transmembrane region" description="Helical" evidence="6">
    <location>
        <begin position="65"/>
        <end position="88"/>
    </location>
</feature>
<evidence type="ECO:0000259" key="7">
    <source>
        <dbReference type="Pfam" id="PF01061"/>
    </source>
</evidence>
<keyword evidence="4 6" id="KW-1133">Transmembrane helix</keyword>
<dbReference type="InterPro" id="IPR013525">
    <property type="entry name" value="ABC2_TM"/>
</dbReference>
<protein>
    <recommendedName>
        <fullName evidence="7">ABC-2 type transporter transmembrane domain-containing protein</fullName>
    </recommendedName>
</protein>
<accession>A0A4S3J7Y7</accession>
<dbReference type="VEuPathDB" id="FungiDB:EYZ11_009499"/>
<feature type="transmembrane region" description="Helical" evidence="6">
    <location>
        <begin position="209"/>
        <end position="226"/>
    </location>
</feature>
<feature type="domain" description="ABC-2 type transporter transmembrane" evidence="7">
    <location>
        <begin position="2"/>
        <end position="140"/>
    </location>
</feature>
<dbReference type="AlphaFoldDB" id="A0A4S3J7Y7"/>
<dbReference type="GO" id="GO:0016020">
    <property type="term" value="C:membrane"/>
    <property type="evidence" value="ECO:0007669"/>
    <property type="project" value="UniProtKB-SubCell"/>
</dbReference>
<evidence type="ECO:0000256" key="4">
    <source>
        <dbReference type="ARBA" id="ARBA00022989"/>
    </source>
</evidence>
<dbReference type="EMBL" id="SOSA01000454">
    <property type="protein sequence ID" value="THC91040.1"/>
    <property type="molecule type" value="Genomic_DNA"/>
</dbReference>
<sequence length="270" mass="30075">MPKFVVQRSLYEVRERPSKAYSWAAFLIANVIVEIPYQVLAGVISFGAYYYPVFGANQASNRQGLMLLFIIQFYIFTSTFASFVIAALPDAETGGTIATLLFMMTLIFNGVMQPPTALPGFWIFMYRVSPLSYLIAGMTATGLHGRPITCSSEELSVFNPPAGSTCGQYLASYLQAAPGQLYNPDATQGCQYCQFRNADQYLAISKIRFAYIGFNILGTVLLYYSFRIKKYNPTTFVRWIITGGGVVCRVFKRRSGSTPKGREAENVRLV</sequence>
<organism evidence="8 9">
    <name type="scientific">Aspergillus tanneri</name>
    <dbReference type="NCBI Taxonomy" id="1220188"/>
    <lineage>
        <taxon>Eukaryota</taxon>
        <taxon>Fungi</taxon>
        <taxon>Dikarya</taxon>
        <taxon>Ascomycota</taxon>
        <taxon>Pezizomycotina</taxon>
        <taxon>Eurotiomycetes</taxon>
        <taxon>Eurotiomycetidae</taxon>
        <taxon>Eurotiales</taxon>
        <taxon>Aspergillaceae</taxon>
        <taxon>Aspergillus</taxon>
        <taxon>Aspergillus subgen. Circumdati</taxon>
    </lineage>
</organism>
<evidence type="ECO:0000256" key="3">
    <source>
        <dbReference type="ARBA" id="ARBA00022692"/>
    </source>
</evidence>
<keyword evidence="9" id="KW-1185">Reference proteome</keyword>
<evidence type="ECO:0000256" key="1">
    <source>
        <dbReference type="ARBA" id="ARBA00004141"/>
    </source>
</evidence>